<keyword evidence="5" id="KW-0479">Metal-binding</keyword>
<keyword evidence="3 4" id="KW-0067">ATP-binding</keyword>
<dbReference type="InterPro" id="IPR002698">
    <property type="entry name" value="FTHF_cligase"/>
</dbReference>
<evidence type="ECO:0000256" key="2">
    <source>
        <dbReference type="ARBA" id="ARBA00022741"/>
    </source>
</evidence>
<evidence type="ECO:0000313" key="9">
    <source>
        <dbReference type="Proteomes" id="UP000255213"/>
    </source>
</evidence>
<reference evidence="7 9" key="3">
    <citation type="submission" date="2018-06" db="EMBL/GenBank/DDBJ databases">
        <authorList>
            <consortium name="Pathogen Informatics"/>
            <person name="Doyle S."/>
        </authorList>
    </citation>
    <scope>NUCLEOTIDE SEQUENCE [LARGE SCALE GENOMIC DNA]</scope>
    <source>
        <strain evidence="7 9">NCTC12957</strain>
    </source>
</reference>
<accession>A0A1Q8EBE1</accession>
<dbReference type="Pfam" id="PF01812">
    <property type="entry name" value="5-FTHF_cyc-lig"/>
    <property type="match status" value="1"/>
</dbReference>
<dbReference type="NCBIfam" id="TIGR02727">
    <property type="entry name" value="MTHFS_bact"/>
    <property type="match status" value="1"/>
</dbReference>
<reference evidence="8" key="2">
    <citation type="submission" date="2016-12" db="EMBL/GenBank/DDBJ databases">
        <authorList>
            <person name="Gulvik C.A."/>
        </authorList>
    </citation>
    <scope>NUCLEOTIDE SEQUENCE [LARGE SCALE GENOMIC DNA]</scope>
    <source>
        <strain evidence="8">ATCC 51725</strain>
    </source>
</reference>
<name>A0A1Q8EBE1_STRAI</name>
<keyword evidence="6" id="KW-0436">Ligase</keyword>
<dbReference type="GO" id="GO:0009396">
    <property type="term" value="P:folic acid-containing compound biosynthetic process"/>
    <property type="evidence" value="ECO:0007669"/>
    <property type="project" value="TreeGrafter"/>
</dbReference>
<dbReference type="PANTHER" id="PTHR23407:SF1">
    <property type="entry name" value="5-FORMYLTETRAHYDROFOLATE CYCLO-LIGASE"/>
    <property type="match status" value="1"/>
</dbReference>
<sequence>MEKSRVRQNMIVRLKALSPQERQAWSDWACRSICQQVAYQEARTIATFLSMSHELDTRCLIEQALRDGKVVLAPKTYGKGRMVFVPYDPHDLKLSSYGVWEPRSDEAVDPSEIDLIHVPGLAWNEAGYRVGYGGGFYDRYLKDYQGMTVSTIYDFQRCDFIEEEFDQAVREVLCYERNDK</sequence>
<dbReference type="GO" id="GO:0030272">
    <property type="term" value="F:5-formyltetrahydrofolate cyclo-ligase activity"/>
    <property type="evidence" value="ECO:0007669"/>
    <property type="project" value="UniProtKB-EC"/>
</dbReference>
<protein>
    <recommendedName>
        <fullName evidence="5">5-formyltetrahydrofolate cyclo-ligase</fullName>
        <ecNumber evidence="5">6.3.3.2</ecNumber>
    </recommendedName>
</protein>
<dbReference type="Proteomes" id="UP000186437">
    <property type="component" value="Unassembled WGS sequence"/>
</dbReference>
<dbReference type="EMBL" id="UHEN01000001">
    <property type="protein sequence ID" value="SUN06411.1"/>
    <property type="molecule type" value="Genomic_DNA"/>
</dbReference>
<evidence type="ECO:0000313" key="6">
    <source>
        <dbReference type="EMBL" id="OLF49097.1"/>
    </source>
</evidence>
<gene>
    <name evidence="7" type="primary">yqgN</name>
    <name evidence="6" type="ORF">BU200_09155</name>
    <name evidence="7" type="ORF">NCTC12957_00627</name>
</gene>
<evidence type="ECO:0000256" key="1">
    <source>
        <dbReference type="ARBA" id="ARBA00010638"/>
    </source>
</evidence>
<comment type="similarity">
    <text evidence="1 5">Belongs to the 5-formyltetrahydrofolate cyclo-ligase family.</text>
</comment>
<dbReference type="PANTHER" id="PTHR23407">
    <property type="entry name" value="ATPASE INHIBITOR/5-FORMYLTETRAHYDROFOLATE CYCLO-LIGASE"/>
    <property type="match status" value="1"/>
</dbReference>
<dbReference type="GO" id="GO:0005524">
    <property type="term" value="F:ATP binding"/>
    <property type="evidence" value="ECO:0007669"/>
    <property type="project" value="UniProtKB-KW"/>
</dbReference>
<dbReference type="PIRSF" id="PIRSF006806">
    <property type="entry name" value="FTHF_cligase"/>
    <property type="match status" value="1"/>
</dbReference>
<comment type="cofactor">
    <cofactor evidence="5">
        <name>Mg(2+)</name>
        <dbReference type="ChEBI" id="CHEBI:18420"/>
    </cofactor>
</comment>
<dbReference type="GO" id="GO:0046872">
    <property type="term" value="F:metal ion binding"/>
    <property type="evidence" value="ECO:0007669"/>
    <property type="project" value="UniProtKB-KW"/>
</dbReference>
<evidence type="ECO:0000256" key="5">
    <source>
        <dbReference type="RuleBase" id="RU361279"/>
    </source>
</evidence>
<dbReference type="SUPFAM" id="SSF100950">
    <property type="entry name" value="NagB/RpiA/CoA transferase-like"/>
    <property type="match status" value="1"/>
</dbReference>
<comment type="catalytic activity">
    <reaction evidence="5">
        <text>(6S)-5-formyl-5,6,7,8-tetrahydrofolate + ATP = (6R)-5,10-methenyltetrahydrofolate + ADP + phosphate</text>
        <dbReference type="Rhea" id="RHEA:10488"/>
        <dbReference type="ChEBI" id="CHEBI:30616"/>
        <dbReference type="ChEBI" id="CHEBI:43474"/>
        <dbReference type="ChEBI" id="CHEBI:57455"/>
        <dbReference type="ChEBI" id="CHEBI:57457"/>
        <dbReference type="ChEBI" id="CHEBI:456216"/>
        <dbReference type="EC" id="6.3.3.2"/>
    </reaction>
</comment>
<keyword evidence="8" id="KW-1185">Reference proteome</keyword>
<dbReference type="Gene3D" id="3.40.50.10420">
    <property type="entry name" value="NagB/RpiA/CoA transferase-like"/>
    <property type="match status" value="1"/>
</dbReference>
<dbReference type="InterPro" id="IPR037171">
    <property type="entry name" value="NagB/RpiA_transferase-like"/>
</dbReference>
<dbReference type="EMBL" id="MSJL01000054">
    <property type="protein sequence ID" value="OLF49097.1"/>
    <property type="molecule type" value="Genomic_DNA"/>
</dbReference>
<evidence type="ECO:0000313" key="8">
    <source>
        <dbReference type="Proteomes" id="UP000186437"/>
    </source>
</evidence>
<keyword evidence="2 4" id="KW-0547">Nucleotide-binding</keyword>
<evidence type="ECO:0000256" key="4">
    <source>
        <dbReference type="PIRSR" id="PIRSR006806-1"/>
    </source>
</evidence>
<evidence type="ECO:0000313" key="7">
    <source>
        <dbReference type="EMBL" id="SUN06411.1"/>
    </source>
</evidence>
<dbReference type="InterPro" id="IPR024185">
    <property type="entry name" value="FTHF_cligase-like_sf"/>
</dbReference>
<dbReference type="Proteomes" id="UP000255213">
    <property type="component" value="Unassembled WGS sequence"/>
</dbReference>
<dbReference type="RefSeq" id="WP_075099861.1">
    <property type="nucleotide sequence ID" value="NZ_MSJL01000054.1"/>
</dbReference>
<reference evidence="6" key="1">
    <citation type="submission" date="2016-12" db="EMBL/GenBank/DDBJ databases">
        <authorList>
            <person name="Song W.-J."/>
            <person name="Kurnit D.M."/>
        </authorList>
    </citation>
    <scope>NUCLEOTIDE SEQUENCE [LARGE SCALE GENOMIC DNA]</scope>
    <source>
        <strain evidence="6">ATCC 51725</strain>
    </source>
</reference>
<keyword evidence="5" id="KW-0460">Magnesium</keyword>
<feature type="binding site" evidence="4">
    <location>
        <position position="49"/>
    </location>
    <ligand>
        <name>substrate</name>
    </ligand>
</feature>
<dbReference type="EC" id="6.3.3.2" evidence="5"/>
<evidence type="ECO:0000256" key="3">
    <source>
        <dbReference type="ARBA" id="ARBA00022840"/>
    </source>
</evidence>
<dbReference type="AlphaFoldDB" id="A0A1Q8EBE1"/>
<feature type="binding site" evidence="4">
    <location>
        <begin position="129"/>
        <end position="137"/>
    </location>
    <ligand>
        <name>ATP</name>
        <dbReference type="ChEBI" id="CHEBI:30616"/>
    </ligand>
</feature>
<dbReference type="GO" id="GO:0035999">
    <property type="term" value="P:tetrahydrofolate interconversion"/>
    <property type="evidence" value="ECO:0007669"/>
    <property type="project" value="TreeGrafter"/>
</dbReference>
<feature type="binding site" evidence="4">
    <location>
        <begin position="3"/>
        <end position="7"/>
    </location>
    <ligand>
        <name>ATP</name>
        <dbReference type="ChEBI" id="CHEBI:30616"/>
    </ligand>
</feature>
<proteinExistence type="inferred from homology"/>
<organism evidence="6 8">
    <name type="scientific">Streptococcus acidominimus</name>
    <dbReference type="NCBI Taxonomy" id="1326"/>
    <lineage>
        <taxon>Bacteria</taxon>
        <taxon>Bacillati</taxon>
        <taxon>Bacillota</taxon>
        <taxon>Bacilli</taxon>
        <taxon>Lactobacillales</taxon>
        <taxon>Streptococcaceae</taxon>
        <taxon>Streptococcus</taxon>
    </lineage>
</organism>
<dbReference type="OrthoDB" id="9801938at2"/>
<feature type="binding site" evidence="4">
    <location>
        <position position="54"/>
    </location>
    <ligand>
        <name>substrate</name>
    </ligand>
</feature>